<dbReference type="GO" id="GO:0006189">
    <property type="term" value="P:'de novo' IMP biosynthetic process"/>
    <property type="evidence" value="ECO:0007669"/>
    <property type="project" value="UniProtKB-UniRule"/>
</dbReference>
<evidence type="ECO:0000256" key="3">
    <source>
        <dbReference type="ARBA" id="ARBA00022755"/>
    </source>
</evidence>
<comment type="function">
    <text evidence="6">Catalyzes the transfer of a formyl group from 10-formyltetrahydrofolate to 5-phospho-ribosyl-glycinamide (GAR), producing 5-phospho-ribosyl-N-formylglycinamide (FGAR) and tetrahydrofolate.</text>
</comment>
<feature type="binding site" evidence="6">
    <location>
        <position position="67"/>
    </location>
    <ligand>
        <name>(6R)-10-formyltetrahydrofolate</name>
        <dbReference type="ChEBI" id="CHEBI:195366"/>
    </ligand>
</feature>
<feature type="active site" description="Proton donor" evidence="6">
    <location>
        <position position="113"/>
    </location>
</feature>
<comment type="similarity">
    <text evidence="4 6">Belongs to the GART family.</text>
</comment>
<evidence type="ECO:0000256" key="4">
    <source>
        <dbReference type="ARBA" id="ARBA00038440"/>
    </source>
</evidence>
<dbReference type="Gene3D" id="3.40.50.170">
    <property type="entry name" value="Formyl transferase, N-terminal domain"/>
    <property type="match status" value="1"/>
</dbReference>
<dbReference type="GO" id="GO:0004644">
    <property type="term" value="F:phosphoribosylglycinamide formyltransferase activity"/>
    <property type="evidence" value="ECO:0007669"/>
    <property type="project" value="UniProtKB-UniRule"/>
</dbReference>
<comment type="pathway">
    <text evidence="1 6">Purine metabolism; IMP biosynthesis via de novo pathway; N(2)-formyl-N(1)-(5-phospho-D-ribosyl)glycinamide from N(1)-(5-phospho-D-ribosyl)glycinamide (10-formyl THF route): step 1/1.</text>
</comment>
<sequence>MGRYRLAVLGSGKGSNFVAIARAIAEGRLDAEIALVVSDRPEAGILEEARRRGIATCVLPPSRFHSRLDPEVEEELARMLKEKRVDLVVLAGFMRILKSPLLTAFPNRIVNIHPSLLPAFKGRDAWRQAWEAKVPVTGCTVHWVTAELDAGPILGQREVPVLPEDTPETLHARIQEAEHELYPEVLQRILEQWTREKT</sequence>
<evidence type="ECO:0000313" key="9">
    <source>
        <dbReference type="Proteomes" id="UP000663859"/>
    </source>
</evidence>
<keyword evidence="2 6" id="KW-0808">Transferase</keyword>
<proteinExistence type="inferred from homology"/>
<gene>
    <name evidence="6 8" type="primary">purN</name>
    <name evidence="8" type="ORF">MPNT_130053</name>
</gene>
<comment type="catalytic activity">
    <reaction evidence="5 6">
        <text>N(1)-(5-phospho-beta-D-ribosyl)glycinamide + (6R)-10-formyltetrahydrofolate = N(2)-formyl-N(1)-(5-phospho-beta-D-ribosyl)glycinamide + (6S)-5,6,7,8-tetrahydrofolate + H(+)</text>
        <dbReference type="Rhea" id="RHEA:15053"/>
        <dbReference type="ChEBI" id="CHEBI:15378"/>
        <dbReference type="ChEBI" id="CHEBI:57453"/>
        <dbReference type="ChEBI" id="CHEBI:143788"/>
        <dbReference type="ChEBI" id="CHEBI:147286"/>
        <dbReference type="ChEBI" id="CHEBI:195366"/>
        <dbReference type="EC" id="2.1.2.2"/>
    </reaction>
</comment>
<comment type="caution">
    <text evidence="8">The sequence shown here is derived from an EMBL/GenBank/DDBJ whole genome shotgun (WGS) entry which is preliminary data.</text>
</comment>
<dbReference type="NCBIfam" id="TIGR00639">
    <property type="entry name" value="PurN"/>
    <property type="match status" value="1"/>
</dbReference>
<organism evidence="8 9">
    <name type="scientific">Candidatus Methylacidithermus pantelleriae</name>
    <dbReference type="NCBI Taxonomy" id="2744239"/>
    <lineage>
        <taxon>Bacteria</taxon>
        <taxon>Pseudomonadati</taxon>
        <taxon>Verrucomicrobiota</taxon>
        <taxon>Methylacidiphilae</taxon>
        <taxon>Methylacidiphilales</taxon>
        <taxon>Methylacidiphilaceae</taxon>
        <taxon>Candidatus Methylacidithermus</taxon>
    </lineage>
</organism>
<protein>
    <recommendedName>
        <fullName evidence="6">Phosphoribosylglycinamide formyltransferase</fullName>
        <ecNumber evidence="6">2.1.2.2</ecNumber>
    </recommendedName>
    <alternativeName>
        <fullName evidence="6">5'-phosphoribosylglycinamide transformylase</fullName>
    </alternativeName>
    <alternativeName>
        <fullName evidence="6">GAR transformylase</fullName>
        <shortName evidence="6">GART</shortName>
    </alternativeName>
</protein>
<keyword evidence="3 6" id="KW-0658">Purine biosynthesis</keyword>
<feature type="binding site" evidence="6">
    <location>
        <position position="111"/>
    </location>
    <ligand>
        <name>(6R)-10-formyltetrahydrofolate</name>
        <dbReference type="ChEBI" id="CHEBI:195366"/>
    </ligand>
</feature>
<dbReference type="Proteomes" id="UP000663859">
    <property type="component" value="Unassembled WGS sequence"/>
</dbReference>
<dbReference type="InterPro" id="IPR036477">
    <property type="entry name" value="Formyl_transf_N_sf"/>
</dbReference>
<accession>A0A8J2FRQ8</accession>
<feature type="domain" description="Formyl transferase N-terminal" evidence="7">
    <location>
        <begin position="5"/>
        <end position="186"/>
    </location>
</feature>
<dbReference type="PANTHER" id="PTHR43369:SF2">
    <property type="entry name" value="PHOSPHORIBOSYLGLYCINAMIDE FORMYLTRANSFERASE"/>
    <property type="match status" value="1"/>
</dbReference>
<dbReference type="UniPathway" id="UPA00074">
    <property type="reaction ID" value="UER00126"/>
</dbReference>
<reference evidence="8" key="1">
    <citation type="submission" date="2021-02" db="EMBL/GenBank/DDBJ databases">
        <authorList>
            <person name="Cremers G."/>
            <person name="Picone N."/>
        </authorList>
    </citation>
    <scope>NUCLEOTIDE SEQUENCE</scope>
    <source>
        <strain evidence="8">PQ17</strain>
    </source>
</reference>
<dbReference type="HAMAP" id="MF_01930">
    <property type="entry name" value="PurN"/>
    <property type="match status" value="1"/>
</dbReference>
<dbReference type="RefSeq" id="WP_174582865.1">
    <property type="nucleotide sequence ID" value="NZ_CAJNOB010000005.1"/>
</dbReference>
<dbReference type="CDD" id="cd08645">
    <property type="entry name" value="FMT_core_GART"/>
    <property type="match status" value="1"/>
</dbReference>
<evidence type="ECO:0000256" key="5">
    <source>
        <dbReference type="ARBA" id="ARBA00047664"/>
    </source>
</evidence>
<feature type="site" description="Raises pKa of active site His" evidence="6">
    <location>
        <position position="149"/>
    </location>
</feature>
<evidence type="ECO:0000313" key="8">
    <source>
        <dbReference type="EMBL" id="CAF0693048.1"/>
    </source>
</evidence>
<dbReference type="PANTHER" id="PTHR43369">
    <property type="entry name" value="PHOSPHORIBOSYLGLYCINAMIDE FORMYLTRANSFERASE"/>
    <property type="match status" value="1"/>
</dbReference>
<dbReference type="Pfam" id="PF00551">
    <property type="entry name" value="Formyl_trans_N"/>
    <property type="match status" value="1"/>
</dbReference>
<dbReference type="EC" id="2.1.2.2" evidence="6"/>
<evidence type="ECO:0000259" key="7">
    <source>
        <dbReference type="Pfam" id="PF00551"/>
    </source>
</evidence>
<feature type="binding site" evidence="6">
    <location>
        <begin position="14"/>
        <end position="16"/>
    </location>
    <ligand>
        <name>N(1)-(5-phospho-beta-D-ribosyl)glycinamide</name>
        <dbReference type="ChEBI" id="CHEBI:143788"/>
    </ligand>
</feature>
<evidence type="ECO:0000256" key="1">
    <source>
        <dbReference type="ARBA" id="ARBA00005054"/>
    </source>
</evidence>
<dbReference type="InterPro" id="IPR004607">
    <property type="entry name" value="GART"/>
</dbReference>
<dbReference type="EMBL" id="CAJNOB010000005">
    <property type="protein sequence ID" value="CAF0693048.1"/>
    <property type="molecule type" value="Genomic_DNA"/>
</dbReference>
<evidence type="ECO:0000256" key="6">
    <source>
        <dbReference type="HAMAP-Rule" id="MF_01930"/>
    </source>
</evidence>
<dbReference type="InterPro" id="IPR002376">
    <property type="entry name" value="Formyl_transf_N"/>
</dbReference>
<dbReference type="GO" id="GO:0005737">
    <property type="term" value="C:cytoplasm"/>
    <property type="evidence" value="ECO:0007669"/>
    <property type="project" value="TreeGrafter"/>
</dbReference>
<evidence type="ECO:0000256" key="2">
    <source>
        <dbReference type="ARBA" id="ARBA00022679"/>
    </source>
</evidence>
<feature type="binding site" evidence="6">
    <location>
        <begin position="94"/>
        <end position="97"/>
    </location>
    <ligand>
        <name>(6R)-10-formyltetrahydrofolate</name>
        <dbReference type="ChEBI" id="CHEBI:195366"/>
    </ligand>
</feature>
<name>A0A8J2FRQ8_9BACT</name>
<dbReference type="InterPro" id="IPR001555">
    <property type="entry name" value="GART_AS"/>
</dbReference>
<dbReference type="SUPFAM" id="SSF53328">
    <property type="entry name" value="Formyltransferase"/>
    <property type="match status" value="1"/>
</dbReference>
<keyword evidence="9" id="KW-1185">Reference proteome</keyword>
<dbReference type="PROSITE" id="PS00373">
    <property type="entry name" value="GART"/>
    <property type="match status" value="1"/>
</dbReference>
<dbReference type="AlphaFoldDB" id="A0A8J2FRQ8"/>